<feature type="transmembrane region" description="Helical" evidence="7">
    <location>
        <begin position="188"/>
        <end position="208"/>
    </location>
</feature>
<feature type="transmembrane region" description="Helical" evidence="7">
    <location>
        <begin position="55"/>
        <end position="72"/>
    </location>
</feature>
<dbReference type="PROSITE" id="PS50850">
    <property type="entry name" value="MFS"/>
    <property type="match status" value="1"/>
</dbReference>
<proteinExistence type="inferred from homology"/>
<evidence type="ECO:0000256" key="3">
    <source>
        <dbReference type="ARBA" id="ARBA00022448"/>
    </source>
</evidence>
<evidence type="ECO:0000256" key="7">
    <source>
        <dbReference type="SAM" id="Phobius"/>
    </source>
</evidence>
<keyword evidence="5 7" id="KW-1133">Transmembrane helix</keyword>
<dbReference type="OrthoDB" id="2241241at2759"/>
<feature type="transmembrane region" description="Helical" evidence="7">
    <location>
        <begin position="272"/>
        <end position="296"/>
    </location>
</feature>
<dbReference type="PANTHER" id="PTHR48022">
    <property type="entry name" value="PLASTIDIC GLUCOSE TRANSPORTER 4"/>
    <property type="match status" value="1"/>
</dbReference>
<accession>A0A1B7T868</accession>
<feature type="transmembrane region" description="Helical" evidence="7">
    <location>
        <begin position="12"/>
        <end position="35"/>
    </location>
</feature>
<dbReference type="Gene3D" id="1.20.1250.20">
    <property type="entry name" value="MFS general substrate transporter like domains"/>
    <property type="match status" value="1"/>
</dbReference>
<evidence type="ECO:0000313" key="10">
    <source>
        <dbReference type="Proteomes" id="UP000092321"/>
    </source>
</evidence>
<dbReference type="InterPro" id="IPR050360">
    <property type="entry name" value="MFS_Sugar_Transporters"/>
</dbReference>
<keyword evidence="3" id="KW-0813">Transport</keyword>
<comment type="caution">
    <text evidence="9">The sequence shown here is derived from an EMBL/GenBank/DDBJ whole genome shotgun (WGS) entry which is preliminary data.</text>
</comment>
<evidence type="ECO:0000259" key="8">
    <source>
        <dbReference type="PROSITE" id="PS50850"/>
    </source>
</evidence>
<evidence type="ECO:0000256" key="2">
    <source>
        <dbReference type="ARBA" id="ARBA00010992"/>
    </source>
</evidence>
<feature type="transmembrane region" description="Helical" evidence="7">
    <location>
        <begin position="84"/>
        <end position="101"/>
    </location>
</feature>
<name>A0A1B7T868_9ASCO</name>
<dbReference type="InterPro" id="IPR020846">
    <property type="entry name" value="MFS_dom"/>
</dbReference>
<dbReference type="GO" id="GO:0005886">
    <property type="term" value="C:plasma membrane"/>
    <property type="evidence" value="ECO:0007669"/>
    <property type="project" value="TreeGrafter"/>
</dbReference>
<keyword evidence="10" id="KW-1185">Reference proteome</keyword>
<evidence type="ECO:0000256" key="4">
    <source>
        <dbReference type="ARBA" id="ARBA00022692"/>
    </source>
</evidence>
<feature type="transmembrane region" description="Helical" evidence="7">
    <location>
        <begin position="342"/>
        <end position="362"/>
    </location>
</feature>
<evidence type="ECO:0000256" key="1">
    <source>
        <dbReference type="ARBA" id="ARBA00004141"/>
    </source>
</evidence>
<keyword evidence="4 7" id="KW-0812">Transmembrane</keyword>
<evidence type="ECO:0000256" key="5">
    <source>
        <dbReference type="ARBA" id="ARBA00022989"/>
    </source>
</evidence>
<comment type="subcellular location">
    <subcellularLocation>
        <location evidence="1">Membrane</location>
        <topology evidence="1">Multi-pass membrane protein</topology>
    </subcellularLocation>
</comment>
<dbReference type="GO" id="GO:0005351">
    <property type="term" value="F:carbohydrate:proton symporter activity"/>
    <property type="evidence" value="ECO:0007669"/>
    <property type="project" value="TreeGrafter"/>
</dbReference>
<dbReference type="Proteomes" id="UP000092321">
    <property type="component" value="Unassembled WGS sequence"/>
</dbReference>
<reference evidence="10" key="1">
    <citation type="journal article" date="2016" name="Proc. Natl. Acad. Sci. U.S.A.">
        <title>Comparative genomics of biotechnologically important yeasts.</title>
        <authorList>
            <person name="Riley R."/>
            <person name="Haridas S."/>
            <person name="Wolfe K.H."/>
            <person name="Lopes M.R."/>
            <person name="Hittinger C.T."/>
            <person name="Goeker M."/>
            <person name="Salamov A.A."/>
            <person name="Wisecaver J.H."/>
            <person name="Long T.M."/>
            <person name="Calvey C.H."/>
            <person name="Aerts A.L."/>
            <person name="Barry K.W."/>
            <person name="Choi C."/>
            <person name="Clum A."/>
            <person name="Coughlan A.Y."/>
            <person name="Deshpande S."/>
            <person name="Douglass A.P."/>
            <person name="Hanson S.J."/>
            <person name="Klenk H.-P."/>
            <person name="LaButti K.M."/>
            <person name="Lapidus A."/>
            <person name="Lindquist E.A."/>
            <person name="Lipzen A.M."/>
            <person name="Meier-Kolthoff J.P."/>
            <person name="Ohm R.A."/>
            <person name="Otillar R.P."/>
            <person name="Pangilinan J.L."/>
            <person name="Peng Y."/>
            <person name="Rokas A."/>
            <person name="Rosa C.A."/>
            <person name="Scheuner C."/>
            <person name="Sibirny A.A."/>
            <person name="Slot J.C."/>
            <person name="Stielow J.B."/>
            <person name="Sun H."/>
            <person name="Kurtzman C.P."/>
            <person name="Blackwell M."/>
            <person name="Grigoriev I.V."/>
            <person name="Jeffries T.W."/>
        </authorList>
    </citation>
    <scope>NUCLEOTIDE SEQUENCE [LARGE SCALE GENOMIC DNA]</scope>
    <source>
        <strain evidence="10">NRRL Y-1626</strain>
    </source>
</reference>
<feature type="transmembrane region" description="Helical" evidence="7">
    <location>
        <begin position="411"/>
        <end position="431"/>
    </location>
</feature>
<dbReference type="InterPro" id="IPR003663">
    <property type="entry name" value="Sugar/inositol_transpt"/>
</dbReference>
<comment type="similarity">
    <text evidence="2">Belongs to the major facilitator superfamily. Sugar transporter (TC 2.A.1.1) family.</text>
</comment>
<gene>
    <name evidence="9" type="ORF">HANVADRAFT_42684</name>
</gene>
<feature type="transmembrane region" description="Helical" evidence="7">
    <location>
        <begin position="443"/>
        <end position="462"/>
    </location>
</feature>
<dbReference type="AlphaFoldDB" id="A0A1B7T868"/>
<feature type="domain" description="Major facilitator superfamily (MFS) profile" evidence="8">
    <location>
        <begin position="13"/>
        <end position="466"/>
    </location>
</feature>
<dbReference type="PANTHER" id="PTHR48022:SF50">
    <property type="entry name" value="HEXOSE TRANSPORTER HXT14"/>
    <property type="match status" value="1"/>
</dbReference>
<feature type="transmembrane region" description="Helical" evidence="7">
    <location>
        <begin position="157"/>
        <end position="176"/>
    </location>
</feature>
<evidence type="ECO:0000256" key="6">
    <source>
        <dbReference type="ARBA" id="ARBA00023136"/>
    </source>
</evidence>
<dbReference type="InterPro" id="IPR036259">
    <property type="entry name" value="MFS_trans_sf"/>
</dbReference>
<evidence type="ECO:0000313" key="9">
    <source>
        <dbReference type="EMBL" id="OBA24912.1"/>
    </source>
</evidence>
<dbReference type="EMBL" id="LXPE01000341">
    <property type="protein sequence ID" value="OBA24912.1"/>
    <property type="molecule type" value="Genomic_DNA"/>
</dbReference>
<dbReference type="Pfam" id="PF00083">
    <property type="entry name" value="Sugar_tr"/>
    <property type="match status" value="1"/>
</dbReference>
<sequence>MINTITLSSITQYSLIAALSGLNLGVDIGSIGSLITNFKSFQEKYKNLTDFKTGLMISIFNLGGLFGGLFLSKCNNEKGINIKFVICLNLLIVLLGQLFQITGFNSWIFFVFGRFLFGLGQGGNNVLCPFYISEICKTFNNINKFTKGNSVETSKASYFQLLITLGILIGNVSNYFFENYISNNSLQWRMPIFTNIVITISMISLFYFKVPDHQELIAYANNEMNKFSTETLIPFERGEEEEKSYMKEKMVIEDKYKERKTFWKLWHGKPLYFWRVVICSTILIFQQFTGINYFFYYSSILFKDNDTLPTYLINIALSSINFVATLIGLYIIKKISPKKILLFGYIGCSGSMFIFATLGVISKNPNLNLTMITYSMALITSIFIVFFAVFLGPISFIIIEKILPTESKLKTLGLGISNSFNWITGFLIGALTPTINSLIGLKLGYVFCAITILGLIFEYLNLPDMYGLDENKREKVWYLIDEKIPNLQTTM</sequence>
<keyword evidence="6 7" id="KW-0472">Membrane</keyword>
<dbReference type="SUPFAM" id="SSF103473">
    <property type="entry name" value="MFS general substrate transporter"/>
    <property type="match status" value="1"/>
</dbReference>
<dbReference type="PRINTS" id="PR00171">
    <property type="entry name" value="SUGRTRNSPORT"/>
</dbReference>
<feature type="transmembrane region" description="Helical" evidence="7">
    <location>
        <begin position="374"/>
        <end position="399"/>
    </location>
</feature>
<protein>
    <submittedName>
        <fullName evidence="9">General substrate transporter</fullName>
    </submittedName>
</protein>
<organism evidence="9 10">
    <name type="scientific">Hanseniaspora valbyensis NRRL Y-1626</name>
    <dbReference type="NCBI Taxonomy" id="766949"/>
    <lineage>
        <taxon>Eukaryota</taxon>
        <taxon>Fungi</taxon>
        <taxon>Dikarya</taxon>
        <taxon>Ascomycota</taxon>
        <taxon>Saccharomycotina</taxon>
        <taxon>Saccharomycetes</taxon>
        <taxon>Saccharomycodales</taxon>
        <taxon>Saccharomycodaceae</taxon>
        <taxon>Hanseniaspora</taxon>
    </lineage>
</organism>
<feature type="transmembrane region" description="Helical" evidence="7">
    <location>
        <begin position="107"/>
        <end position="132"/>
    </location>
</feature>
<dbReference type="InterPro" id="IPR005828">
    <property type="entry name" value="MFS_sugar_transport-like"/>
</dbReference>
<feature type="transmembrane region" description="Helical" evidence="7">
    <location>
        <begin position="308"/>
        <end position="330"/>
    </location>
</feature>